<feature type="transmembrane region" description="Helical" evidence="5">
    <location>
        <begin position="30"/>
        <end position="51"/>
    </location>
</feature>
<dbReference type="GO" id="GO:0140359">
    <property type="term" value="F:ABC-type transporter activity"/>
    <property type="evidence" value="ECO:0007669"/>
    <property type="project" value="InterPro"/>
</dbReference>
<dbReference type="GO" id="GO:0005524">
    <property type="term" value="F:ATP binding"/>
    <property type="evidence" value="ECO:0007669"/>
    <property type="project" value="UniProtKB-KW"/>
</dbReference>
<dbReference type="InterPro" id="IPR011527">
    <property type="entry name" value="ABC1_TM_dom"/>
</dbReference>
<evidence type="ECO:0000256" key="2">
    <source>
        <dbReference type="ARBA" id="ARBA00022692"/>
    </source>
</evidence>
<name>A0A369KKV7_9BACT</name>
<dbReference type="SUPFAM" id="SSF52540">
    <property type="entry name" value="P-loop containing nucleoside triphosphate hydrolases"/>
    <property type="match status" value="1"/>
</dbReference>
<feature type="non-terminal residue" evidence="7">
    <location>
        <position position="479"/>
    </location>
</feature>
<dbReference type="PANTHER" id="PTHR24221:SF654">
    <property type="entry name" value="ATP-BINDING CASSETTE SUB-FAMILY B MEMBER 6"/>
    <property type="match status" value="1"/>
</dbReference>
<evidence type="ECO:0000313" key="8">
    <source>
        <dbReference type="Proteomes" id="UP000253934"/>
    </source>
</evidence>
<dbReference type="GO" id="GO:0034040">
    <property type="term" value="F:ATPase-coupled lipid transmembrane transporter activity"/>
    <property type="evidence" value="ECO:0007669"/>
    <property type="project" value="TreeGrafter"/>
</dbReference>
<evidence type="ECO:0000256" key="1">
    <source>
        <dbReference type="ARBA" id="ARBA00004651"/>
    </source>
</evidence>
<reference evidence="7" key="1">
    <citation type="submission" date="2018-04" db="EMBL/GenBank/DDBJ databases">
        <title>Draft genome sequence of the Candidatus Spirobacillus cienkowskii, a pathogen of freshwater Daphnia species, reconstructed from hemolymph metagenomic reads.</title>
        <authorList>
            <person name="Bresciani L."/>
            <person name="Lemos L.N."/>
            <person name="Wale N."/>
            <person name="Lin J.Y."/>
            <person name="Fernandes G.R."/>
            <person name="Duffy M.A."/>
            <person name="Rodrigues J.M."/>
        </authorList>
    </citation>
    <scope>NUCLEOTIDE SEQUENCE [LARGE SCALE GENOMIC DNA]</scope>
    <source>
        <strain evidence="7">Binning01</strain>
    </source>
</reference>
<dbReference type="InterPro" id="IPR036640">
    <property type="entry name" value="ABC1_TM_sf"/>
</dbReference>
<evidence type="ECO:0000256" key="5">
    <source>
        <dbReference type="SAM" id="Phobius"/>
    </source>
</evidence>
<dbReference type="Gene3D" id="3.40.50.300">
    <property type="entry name" value="P-loop containing nucleotide triphosphate hydrolases"/>
    <property type="match status" value="1"/>
</dbReference>
<dbReference type="PANTHER" id="PTHR24221">
    <property type="entry name" value="ATP-BINDING CASSETTE SUB-FAMILY B"/>
    <property type="match status" value="1"/>
</dbReference>
<keyword evidence="7" id="KW-0547">Nucleotide-binding</keyword>
<proteinExistence type="predicted"/>
<dbReference type="EMBL" id="QOVW01000093">
    <property type="protein sequence ID" value="RDB35269.1"/>
    <property type="molecule type" value="Genomic_DNA"/>
</dbReference>
<feature type="domain" description="ABC transmembrane type-1" evidence="6">
    <location>
        <begin position="36"/>
        <end position="326"/>
    </location>
</feature>
<dbReference type="Pfam" id="PF00664">
    <property type="entry name" value="ABC_membrane"/>
    <property type="match status" value="1"/>
</dbReference>
<dbReference type="Pfam" id="PF00005">
    <property type="entry name" value="ABC_tran"/>
    <property type="match status" value="1"/>
</dbReference>
<sequence length="479" mass="54045">MKQQSTKNFIKTLWFSGKKDLLLGLPWLPIYSIAEIIIALSLTTLLQLVFISTPRIQVGELVPGQLKNIISFSQTLDRRDLIFIIPIIIITASLIKLISAFMSSYFTERAGHKVAHTLREQMLKGFISSPGNKLDQKNPDYIANQLMQDTTLLQGAVSKGTISAVRDFLVLIGIIITMLFISWQTFLIGICIFVPLGIIFKKIAKKINYYTRESQKHQIGISARFISSHNGLLTINALRSHQREESDFNDLNFNNYSFMKKSIFVRTFFSPSIEFLAALILGIIFVLKLNYTEVFKSTIYASMLILLIFSFRYIKNIAGAITFFSEIRVVFQRVYLFLDDFKTSTNNILTQISYNSANSIEANQVSYTTEDHQNIIINCSLKIAKGSKIAFIGESGAGKTTMLRMLAGLLIPSKGSISIEPEFLYASQSPYLFKGTIKENIIYSEQKIPDHIADEKVKDLIIALSLAYSESGSKIMMDK</sequence>
<dbReference type="Proteomes" id="UP000253934">
    <property type="component" value="Unassembled WGS sequence"/>
</dbReference>
<dbReference type="PROSITE" id="PS50929">
    <property type="entry name" value="ABC_TM1F"/>
    <property type="match status" value="1"/>
</dbReference>
<feature type="transmembrane region" description="Helical" evidence="5">
    <location>
        <begin position="263"/>
        <end position="287"/>
    </location>
</feature>
<feature type="transmembrane region" description="Helical" evidence="5">
    <location>
        <begin position="299"/>
        <end position="324"/>
    </location>
</feature>
<evidence type="ECO:0000313" key="7">
    <source>
        <dbReference type="EMBL" id="RDB35269.1"/>
    </source>
</evidence>
<organism evidence="7 8">
    <name type="scientific">Spirobacillus cienkowskii</name>
    <dbReference type="NCBI Taxonomy" id="495820"/>
    <lineage>
        <taxon>Bacteria</taxon>
        <taxon>Pseudomonadati</taxon>
        <taxon>Bdellovibrionota</taxon>
        <taxon>Oligoflexia</taxon>
        <taxon>Silvanigrellales</taxon>
        <taxon>Spirobacillus</taxon>
    </lineage>
</organism>
<dbReference type="GO" id="GO:0016887">
    <property type="term" value="F:ATP hydrolysis activity"/>
    <property type="evidence" value="ECO:0007669"/>
    <property type="project" value="InterPro"/>
</dbReference>
<keyword evidence="2 5" id="KW-0812">Transmembrane</keyword>
<keyword evidence="3 5" id="KW-1133">Transmembrane helix</keyword>
<keyword evidence="8" id="KW-1185">Reference proteome</keyword>
<feature type="transmembrane region" description="Helical" evidence="5">
    <location>
        <begin position="168"/>
        <end position="200"/>
    </location>
</feature>
<keyword evidence="4 5" id="KW-0472">Membrane</keyword>
<protein>
    <submittedName>
        <fullName evidence="7">ABC transporter ATP-binding protein</fullName>
    </submittedName>
</protein>
<gene>
    <name evidence="7" type="ORF">DCC88_11115</name>
</gene>
<dbReference type="AlphaFoldDB" id="A0A369KKV7"/>
<evidence type="ECO:0000256" key="4">
    <source>
        <dbReference type="ARBA" id="ARBA00023136"/>
    </source>
</evidence>
<dbReference type="GO" id="GO:0005886">
    <property type="term" value="C:plasma membrane"/>
    <property type="evidence" value="ECO:0007669"/>
    <property type="project" value="UniProtKB-SubCell"/>
</dbReference>
<comment type="subcellular location">
    <subcellularLocation>
        <location evidence="1">Cell membrane</location>
        <topology evidence="1">Multi-pass membrane protein</topology>
    </subcellularLocation>
</comment>
<dbReference type="InterPro" id="IPR003439">
    <property type="entry name" value="ABC_transporter-like_ATP-bd"/>
</dbReference>
<dbReference type="InterPro" id="IPR027417">
    <property type="entry name" value="P-loop_NTPase"/>
</dbReference>
<dbReference type="Gene3D" id="1.20.1560.10">
    <property type="entry name" value="ABC transporter type 1, transmembrane domain"/>
    <property type="match status" value="1"/>
</dbReference>
<accession>A0A369KKV7</accession>
<keyword evidence="7" id="KW-0067">ATP-binding</keyword>
<comment type="caution">
    <text evidence="7">The sequence shown here is derived from an EMBL/GenBank/DDBJ whole genome shotgun (WGS) entry which is preliminary data.</text>
</comment>
<evidence type="ECO:0000256" key="3">
    <source>
        <dbReference type="ARBA" id="ARBA00022989"/>
    </source>
</evidence>
<dbReference type="InterPro" id="IPR039421">
    <property type="entry name" value="Type_1_exporter"/>
</dbReference>
<dbReference type="SUPFAM" id="SSF90123">
    <property type="entry name" value="ABC transporter transmembrane region"/>
    <property type="match status" value="1"/>
</dbReference>
<feature type="transmembrane region" description="Helical" evidence="5">
    <location>
        <begin position="81"/>
        <end position="102"/>
    </location>
</feature>
<evidence type="ECO:0000259" key="6">
    <source>
        <dbReference type="PROSITE" id="PS50929"/>
    </source>
</evidence>